<dbReference type="EMBL" id="JAFBFI010000005">
    <property type="protein sequence ID" value="MBM7692166.1"/>
    <property type="molecule type" value="Genomic_DNA"/>
</dbReference>
<evidence type="ECO:0000313" key="1">
    <source>
        <dbReference type="EMBL" id="MBM7692166.1"/>
    </source>
</evidence>
<sequence>MIDYPVKFLKEAAGYTLRIFSGTATFFHSGALISKLRYISFVFYHKDHSIVYSLLDLICCAYIHS</sequence>
<gene>
    <name evidence="1" type="ORF">JOC77_001593</name>
</gene>
<organism evidence="1 2">
    <name type="scientific">Peribacillus deserti</name>
    <dbReference type="NCBI Taxonomy" id="673318"/>
    <lineage>
        <taxon>Bacteria</taxon>
        <taxon>Bacillati</taxon>
        <taxon>Bacillota</taxon>
        <taxon>Bacilli</taxon>
        <taxon>Bacillales</taxon>
        <taxon>Bacillaceae</taxon>
        <taxon>Peribacillus</taxon>
    </lineage>
</organism>
<reference evidence="1 2" key="1">
    <citation type="submission" date="2021-01" db="EMBL/GenBank/DDBJ databases">
        <title>Genomic Encyclopedia of Type Strains, Phase IV (KMG-IV): sequencing the most valuable type-strain genomes for metagenomic binning, comparative biology and taxonomic classification.</title>
        <authorList>
            <person name="Goeker M."/>
        </authorList>
    </citation>
    <scope>NUCLEOTIDE SEQUENCE [LARGE SCALE GENOMIC DNA]</scope>
    <source>
        <strain evidence="1 2">DSM 105482</strain>
    </source>
</reference>
<protein>
    <submittedName>
        <fullName evidence="1">Uncharacterized protein</fullName>
    </submittedName>
</protein>
<dbReference type="Proteomes" id="UP000823486">
    <property type="component" value="Unassembled WGS sequence"/>
</dbReference>
<keyword evidence="2" id="KW-1185">Reference proteome</keyword>
<accession>A0ABS2QG77</accession>
<comment type="caution">
    <text evidence="1">The sequence shown here is derived from an EMBL/GenBank/DDBJ whole genome shotgun (WGS) entry which is preliminary data.</text>
</comment>
<evidence type="ECO:0000313" key="2">
    <source>
        <dbReference type="Proteomes" id="UP000823486"/>
    </source>
</evidence>
<proteinExistence type="predicted"/>
<name>A0ABS2QG77_9BACI</name>